<name>A0A1G7TSI1_9MICO</name>
<sequence length="160" mass="17359">MGTIYYGGSATPIHIDDRALAHLKVVISTKLRRSESFTVSWRHPEDQPRGRSTIWLHPSIPLRFVFDDPEPAELSREWIEELANSANSSGGITLIAGHFDADAAEISDEGVSELAVGKVEVEELSIDKLTVAGTEMAPLDVEGAQKRSLETAEVPVQPAG</sequence>
<dbReference type="STRING" id="370764.SAMN04489810_0142"/>
<reference evidence="2 3" key="1">
    <citation type="submission" date="2016-10" db="EMBL/GenBank/DDBJ databases">
        <authorList>
            <person name="de Groot N.N."/>
        </authorList>
    </citation>
    <scope>NUCLEOTIDE SEQUENCE [LARGE SCALE GENOMIC DNA]</scope>
    <source>
        <strain evidence="2 3">DSM 23142</strain>
    </source>
</reference>
<proteinExistence type="predicted"/>
<evidence type="ECO:0000313" key="3">
    <source>
        <dbReference type="Proteomes" id="UP000199009"/>
    </source>
</evidence>
<dbReference type="AlphaFoldDB" id="A0A1G7TSI1"/>
<accession>A0A1G7TSI1</accession>
<evidence type="ECO:0000313" key="2">
    <source>
        <dbReference type="EMBL" id="SDG38142.1"/>
    </source>
</evidence>
<organism evidence="2 3">
    <name type="scientific">Microbacterium pygmaeum</name>
    <dbReference type="NCBI Taxonomy" id="370764"/>
    <lineage>
        <taxon>Bacteria</taxon>
        <taxon>Bacillati</taxon>
        <taxon>Actinomycetota</taxon>
        <taxon>Actinomycetes</taxon>
        <taxon>Micrococcales</taxon>
        <taxon>Microbacteriaceae</taxon>
        <taxon>Microbacterium</taxon>
    </lineage>
</organism>
<feature type="domain" description="DUF7882" evidence="1">
    <location>
        <begin position="1"/>
        <end position="95"/>
    </location>
</feature>
<dbReference type="InterPro" id="IPR057204">
    <property type="entry name" value="DUF7882"/>
</dbReference>
<protein>
    <recommendedName>
        <fullName evidence="1">DUF7882 domain-containing protein</fullName>
    </recommendedName>
</protein>
<dbReference type="EMBL" id="LT629692">
    <property type="protein sequence ID" value="SDG38142.1"/>
    <property type="molecule type" value="Genomic_DNA"/>
</dbReference>
<gene>
    <name evidence="2" type="ORF">SAMN04489810_0142</name>
</gene>
<dbReference type="Proteomes" id="UP000199009">
    <property type="component" value="Chromosome I"/>
</dbReference>
<keyword evidence="3" id="KW-1185">Reference proteome</keyword>
<dbReference type="Pfam" id="PF25355">
    <property type="entry name" value="DUF7882"/>
    <property type="match status" value="1"/>
</dbReference>
<evidence type="ECO:0000259" key="1">
    <source>
        <dbReference type="Pfam" id="PF25355"/>
    </source>
</evidence>